<reference evidence="1 2" key="1">
    <citation type="submission" date="2013-04" db="EMBL/GenBank/DDBJ databases">
        <title>Draft genome of the heavy metal tolerant bacterium Lysinibacillus sphaericus strain OT4b.31.</title>
        <authorList>
            <person name="Pena-Montenegro T.D."/>
            <person name="Dussan J."/>
        </authorList>
    </citation>
    <scope>NUCLEOTIDE SEQUENCE [LARGE SCALE GENOMIC DNA]</scope>
    <source>
        <strain evidence="1 2">OT4b.31</strain>
    </source>
</reference>
<comment type="caution">
    <text evidence="1">The sequence shown here is derived from an EMBL/GenBank/DDBJ whole genome shotgun (WGS) entry which is preliminary data.</text>
</comment>
<dbReference type="EMBL" id="AQPX01000018">
    <property type="protein sequence ID" value="EON72355.1"/>
    <property type="molecule type" value="Genomic_DNA"/>
</dbReference>
<evidence type="ECO:0000313" key="1">
    <source>
        <dbReference type="EMBL" id="EON72355.1"/>
    </source>
</evidence>
<dbReference type="RefSeq" id="WP_010859400.1">
    <property type="nucleotide sequence ID" value="NZ_KB933398.1"/>
</dbReference>
<dbReference type="HOGENOM" id="CLU_2316923_0_0_9"/>
<proteinExistence type="predicted"/>
<dbReference type="OrthoDB" id="2735919at2"/>
<evidence type="ECO:0000313" key="2">
    <source>
        <dbReference type="Proteomes" id="UP000013911"/>
    </source>
</evidence>
<dbReference type="eggNOG" id="ENOG5032P45">
    <property type="taxonomic scope" value="Bacteria"/>
</dbReference>
<organism evidence="1 2">
    <name type="scientific">Lysinibacillus sphaericus OT4b.31</name>
    <dbReference type="NCBI Taxonomy" id="1285586"/>
    <lineage>
        <taxon>Bacteria</taxon>
        <taxon>Bacillati</taxon>
        <taxon>Bacillota</taxon>
        <taxon>Bacilli</taxon>
        <taxon>Bacillales</taxon>
        <taxon>Bacillaceae</taxon>
        <taxon>Lysinibacillus</taxon>
    </lineage>
</organism>
<protein>
    <submittedName>
        <fullName evidence="1">Uncharacterized protein</fullName>
    </submittedName>
</protein>
<dbReference type="AlphaFoldDB" id="R7ZDY5"/>
<gene>
    <name evidence="1" type="ORF">H131_12308</name>
</gene>
<name>R7ZDY5_LYSSH</name>
<accession>R7ZDY5</accession>
<dbReference type="Proteomes" id="UP000013911">
    <property type="component" value="Unassembled WGS sequence"/>
</dbReference>
<dbReference type="PATRIC" id="fig|1285586.5.peg.2507"/>
<sequence>MKSTGHSPSTALAQEELFAFQNAQKSAEAHSANSNLIPDEVKHQRYSPYKHLCIGILPFDVMQETLDISIKKHKVNAIDYYHSGKEIARWFIKKSEYNKPRPDFFI</sequence>